<keyword evidence="1" id="KW-0812">Transmembrane</keyword>
<organism evidence="2">
    <name type="scientific">freshwater metagenome</name>
    <dbReference type="NCBI Taxonomy" id="449393"/>
    <lineage>
        <taxon>unclassified sequences</taxon>
        <taxon>metagenomes</taxon>
        <taxon>ecological metagenomes</taxon>
    </lineage>
</organism>
<feature type="transmembrane region" description="Helical" evidence="1">
    <location>
        <begin position="201"/>
        <end position="219"/>
    </location>
</feature>
<feature type="transmembrane region" description="Helical" evidence="1">
    <location>
        <begin position="299"/>
        <end position="318"/>
    </location>
</feature>
<evidence type="ECO:0000313" key="2">
    <source>
        <dbReference type="EMBL" id="CAB4737111.1"/>
    </source>
</evidence>
<gene>
    <name evidence="2" type="ORF">UFOPK2761_00991</name>
</gene>
<protein>
    <submittedName>
        <fullName evidence="2">Unannotated protein</fullName>
    </submittedName>
</protein>
<evidence type="ECO:0000256" key="1">
    <source>
        <dbReference type="SAM" id="Phobius"/>
    </source>
</evidence>
<proteinExistence type="predicted"/>
<dbReference type="EMBL" id="CAEZYQ010000006">
    <property type="protein sequence ID" value="CAB4737111.1"/>
    <property type="molecule type" value="Genomic_DNA"/>
</dbReference>
<dbReference type="AlphaFoldDB" id="A0A6J6SQD2"/>
<keyword evidence="1" id="KW-1133">Transmembrane helix</keyword>
<sequence>MSASIPGQLRVEVTRLRWRRAVLLLLVAAVVLPALLLAGTAWGSRPMTEAEVDALLADRYAQREVTRCERRPEAYLEIGTDDPGPCRELIAGWYGGRQPLSVQNELGDGVLAASTLVLLLLVLAGTTFVGHDWNTGSMSNQLLFEPRRGRVWATKAATLVLVAGLLGTAVLAAYWSGLLGLAASRDLPVPDGVVRDGFEQVLRTGALGAAAALAGYALTMLFRSTVATVGVLFALAVASGALLGIVGQSSARWTPPLNVLAVVQDGASYYDESSVPPECFAGQGGPECDGERTISATDGGLYLGTGLLVVVVASVVSFRRRDVP</sequence>
<accession>A0A6J6SQD2</accession>
<feature type="transmembrane region" description="Helical" evidence="1">
    <location>
        <begin position="226"/>
        <end position="247"/>
    </location>
</feature>
<name>A0A6J6SQD2_9ZZZZ</name>
<reference evidence="2" key="1">
    <citation type="submission" date="2020-05" db="EMBL/GenBank/DDBJ databases">
        <authorList>
            <person name="Chiriac C."/>
            <person name="Salcher M."/>
            <person name="Ghai R."/>
            <person name="Kavagutti S V."/>
        </authorList>
    </citation>
    <scope>NUCLEOTIDE SEQUENCE</scope>
</reference>
<feature type="transmembrane region" description="Helical" evidence="1">
    <location>
        <begin position="21"/>
        <end position="42"/>
    </location>
</feature>
<feature type="transmembrane region" description="Helical" evidence="1">
    <location>
        <begin position="109"/>
        <end position="130"/>
    </location>
</feature>
<feature type="transmembrane region" description="Helical" evidence="1">
    <location>
        <begin position="151"/>
        <end position="175"/>
    </location>
</feature>
<keyword evidence="1" id="KW-0472">Membrane</keyword>